<keyword evidence="2" id="KW-1185">Reference proteome</keyword>
<accession>A0ACC6M1H6</accession>
<gene>
    <name evidence="1" type="ORF">SH601_01130</name>
</gene>
<protein>
    <submittedName>
        <fullName evidence="1">YesL family protein</fullName>
    </submittedName>
</protein>
<dbReference type="EMBL" id="JAWZSR010000001">
    <property type="protein sequence ID" value="MDX8044577.1"/>
    <property type="molecule type" value="Genomic_DNA"/>
</dbReference>
<comment type="caution">
    <text evidence="1">The sequence shown here is derived from an EMBL/GenBank/DDBJ whole genome shotgun (WGS) entry which is preliminary data.</text>
</comment>
<dbReference type="Proteomes" id="UP001277972">
    <property type="component" value="Unassembled WGS sequence"/>
</dbReference>
<proteinExistence type="predicted"/>
<evidence type="ECO:0000313" key="2">
    <source>
        <dbReference type="Proteomes" id="UP001277972"/>
    </source>
</evidence>
<organism evidence="1 2">
    <name type="scientific">Gracilibacillus pellucidus</name>
    <dbReference type="NCBI Taxonomy" id="3095368"/>
    <lineage>
        <taxon>Bacteria</taxon>
        <taxon>Bacillati</taxon>
        <taxon>Bacillota</taxon>
        <taxon>Bacilli</taxon>
        <taxon>Bacillales</taxon>
        <taxon>Bacillaceae</taxon>
        <taxon>Gracilibacillus</taxon>
    </lineage>
</organism>
<name>A0ACC6M1H6_9BACI</name>
<reference evidence="1" key="1">
    <citation type="submission" date="2023-11" db="EMBL/GenBank/DDBJ databases">
        <title>Gracilibacillus pellucida a moderately halophilic bacterium isolated from saline soil in Xinjiang province.</title>
        <authorList>
            <person name="Zhang Z."/>
            <person name="Tan F."/>
            <person name="Wang Y."/>
            <person name="Xia M."/>
        </authorList>
    </citation>
    <scope>NUCLEOTIDE SEQUENCE</scope>
    <source>
        <strain evidence="1">S3-1-1</strain>
    </source>
</reference>
<evidence type="ECO:0000313" key="1">
    <source>
        <dbReference type="EMBL" id="MDX8044577.1"/>
    </source>
</evidence>
<sequence length="201" mass="23172">MEQLELKIFHALHVLASFLTLQLLWLFFSLGVVTIVPATVAMYAVILEWSKKGIDIMTVWRLFFPSFKRHFKDTLFLGINLVVILGCFIIYEKFIPSFFIIIFLFMISPFTFAMLPLLVTSHLKGLKLWKIAGVAAVIILPEMLIMGGIGITFVAIVWFYPLAIAVLASLFAFIHMNLWQHSVKKLPQDLLDQCLLKYRYR</sequence>